<dbReference type="OrthoDB" id="3607295at2"/>
<feature type="domain" description="Thiopeptide-type bacteriocin biosynthesis" evidence="1">
    <location>
        <begin position="7"/>
        <end position="314"/>
    </location>
</feature>
<dbReference type="Pfam" id="PF14028">
    <property type="entry name" value="Lant_dehydr_C"/>
    <property type="match status" value="1"/>
</dbReference>
<protein>
    <submittedName>
        <fullName evidence="2">Thiopeptide-type bacteriocin biosynthesis domain-containing protein</fullName>
    </submittedName>
</protein>
<sequence length="324" mass="35419">MATARHWSAFHVFLADPERASDFLLDWLKPRLPTLLSEGRIAGWFFVRYWEGGPHLRLRLLDADPALRSEFGHALQNAVPAYLSGFSLSAEQYYANHPLDGEPRPLESLPWYPEGSVVQLPYEPEIRRYGGPAAMTHCEQLFTRSSEIALAVLGATRGDPQRRAAVAWRLMAEAVFAFEASPSALAAFCASYAGFWRGYSADTRALDERLAAQTAPAAQVHALRRMLEECVDGARADSAQARWAEACAGLDRRLGELHAQQGLVSPLTGEVCEGEEALRAARFSILSSQIHMLNNRLGLQPAQELALARSLAAAAAALGEVVPA</sequence>
<dbReference type="RefSeq" id="WP_091243569.1">
    <property type="nucleotide sequence ID" value="NZ_FNAG01000008.1"/>
</dbReference>
<name>A0A1G6Y2N1_9GAMM</name>
<gene>
    <name evidence="2" type="ORF">SAMN04488509_108103</name>
</gene>
<dbReference type="EMBL" id="FNAG01000008">
    <property type="protein sequence ID" value="SDD84531.1"/>
    <property type="molecule type" value="Genomic_DNA"/>
</dbReference>
<dbReference type="AlphaFoldDB" id="A0A1G6Y2N1"/>
<evidence type="ECO:0000313" key="2">
    <source>
        <dbReference type="EMBL" id="SDD84531.1"/>
    </source>
</evidence>
<dbReference type="STRING" id="265719.SAMN04488509_108103"/>
<keyword evidence="3" id="KW-1185">Reference proteome</keyword>
<reference evidence="2 3" key="1">
    <citation type="submission" date="2016-10" db="EMBL/GenBank/DDBJ databases">
        <authorList>
            <person name="de Groot N.N."/>
        </authorList>
    </citation>
    <scope>NUCLEOTIDE SEQUENCE [LARGE SCALE GENOMIC DNA]</scope>
    <source>
        <strain evidence="2 3">DSM 16957</strain>
    </source>
</reference>
<dbReference type="Proteomes" id="UP000199603">
    <property type="component" value="Unassembled WGS sequence"/>
</dbReference>
<dbReference type="InterPro" id="IPR023809">
    <property type="entry name" value="Thiopep_bacteriocin_synth_dom"/>
</dbReference>
<proteinExistence type="predicted"/>
<organism evidence="2 3">
    <name type="scientific">Aquimonas voraii</name>
    <dbReference type="NCBI Taxonomy" id="265719"/>
    <lineage>
        <taxon>Bacteria</taxon>
        <taxon>Pseudomonadati</taxon>
        <taxon>Pseudomonadota</taxon>
        <taxon>Gammaproteobacteria</taxon>
        <taxon>Lysobacterales</taxon>
        <taxon>Lysobacteraceae</taxon>
        <taxon>Aquimonas</taxon>
    </lineage>
</organism>
<evidence type="ECO:0000259" key="1">
    <source>
        <dbReference type="Pfam" id="PF14028"/>
    </source>
</evidence>
<dbReference type="NCBIfam" id="TIGR03891">
    <property type="entry name" value="thiopep_ocin"/>
    <property type="match status" value="1"/>
</dbReference>
<accession>A0A1G6Y2N1</accession>
<evidence type="ECO:0000313" key="3">
    <source>
        <dbReference type="Proteomes" id="UP000199603"/>
    </source>
</evidence>